<dbReference type="EC" id="4.1.1.32" evidence="11"/>
<feature type="binding site" evidence="11">
    <location>
        <position position="81"/>
    </location>
    <ligand>
        <name>substrate</name>
    </ligand>
</feature>
<dbReference type="InterPro" id="IPR035078">
    <property type="entry name" value="PEP_carboxykinase_GTP_N"/>
</dbReference>
<dbReference type="PROSITE" id="PS00505">
    <property type="entry name" value="PEPCK_GTP"/>
    <property type="match status" value="1"/>
</dbReference>
<gene>
    <name evidence="11" type="primary">pckG</name>
    <name evidence="14" type="ORF">SAMN04487904_1139</name>
</gene>
<dbReference type="STRING" id="995060.SAMN04487904_1139"/>
<dbReference type="Pfam" id="PF00821">
    <property type="entry name" value="PEPCK_GTP"/>
    <property type="match status" value="1"/>
</dbReference>
<evidence type="ECO:0000256" key="10">
    <source>
        <dbReference type="ARBA" id="ARBA00023239"/>
    </source>
</evidence>
<dbReference type="AlphaFoldDB" id="A0A1I7BVX9"/>
<dbReference type="GO" id="GO:0033993">
    <property type="term" value="P:response to lipid"/>
    <property type="evidence" value="ECO:0007669"/>
    <property type="project" value="TreeGrafter"/>
</dbReference>
<comment type="similarity">
    <text evidence="2 11">Belongs to the phosphoenolpyruvate carboxykinase [GTP] family.</text>
</comment>
<name>A0A1I7BVX9_9ACTN</name>
<evidence type="ECO:0000313" key="14">
    <source>
        <dbReference type="EMBL" id="SFT91300.1"/>
    </source>
</evidence>
<evidence type="ECO:0000256" key="8">
    <source>
        <dbReference type="ARBA" id="ARBA00023134"/>
    </source>
</evidence>
<keyword evidence="14" id="KW-0670">Pyruvate</keyword>
<dbReference type="Gene3D" id="3.40.449.10">
    <property type="entry name" value="Phosphoenolpyruvate Carboxykinase, domain 1"/>
    <property type="match status" value="1"/>
</dbReference>
<feature type="binding site" evidence="11">
    <location>
        <position position="231"/>
    </location>
    <ligand>
        <name>Mn(2+)</name>
        <dbReference type="ChEBI" id="CHEBI:29035"/>
    </ligand>
</feature>
<dbReference type="GO" id="GO:0042594">
    <property type="term" value="P:response to starvation"/>
    <property type="evidence" value="ECO:0007669"/>
    <property type="project" value="TreeGrafter"/>
</dbReference>
<feature type="binding site" evidence="11">
    <location>
        <position position="273"/>
    </location>
    <ligand>
        <name>substrate</name>
    </ligand>
</feature>
<evidence type="ECO:0000256" key="3">
    <source>
        <dbReference type="ARBA" id="ARBA00011245"/>
    </source>
</evidence>
<keyword evidence="15" id="KW-1185">Reference proteome</keyword>
<feature type="binding site" evidence="11">
    <location>
        <begin position="388"/>
        <end position="390"/>
    </location>
    <ligand>
        <name>substrate</name>
    </ligand>
</feature>
<keyword evidence="6 11" id="KW-0547">Nucleotide-binding</keyword>
<sequence length="609" mass="68868">MTALTIPGLDQAPVNHERLLSWVREVAELTTPEQVVWCDGSQQEWERLTNRLVEAGTFKRLDESKKPESFWTASDPTDVARVEERTFICSREKKDAGVTNNWMDPDQMKATMTELYRGCMRGRTMYVVPFCMGPVEAEPPRLGVEITDSEYVVVSMHIMTRMGDRVLERFSESEDVEFVPALHSVGAPLEPGQEDSPWPCNEIKYITHFPEERLIWSFGSGYGGNALLGKKCYSLRIASAMARDEGWLAEHMLILKLISPENKVYYVAAAFPSACGKTNLAMLEPTIPGWRVETLGDDIAWMRFGEDGRLYAVNPEAGFFGVAPGTNWKTNPNAMRTIERGNSIFTNVALTDDDDVWWEEMEDQPEHLTDWKRQDWTPDSDEKAAHPNSRYCTPMSQCPILAPEWDDPQGVPISAILFGGRRKTTIPLVNEAFDWQHGVFMGATLSSEKTAAAAGKVGEVRRDPMAMLPFIGYNVGDYFQHWVNMGKEADASKMPSIYYVNWFRRDPSGKKIVWPGFGENCRVLKWIVDRLEGNVAADETAIGRVPTADQLDLGGLDATREEIDQSLEVSLPEWREELPLIEEWFDTIGDDLPTSMRDELEALKQRIGE</sequence>
<dbReference type="UniPathway" id="UPA00138"/>
<dbReference type="PANTHER" id="PTHR11561:SF0">
    <property type="entry name" value="PHOSPHOENOLPYRUVATE CARBOXYKINASE [GTP]-RELATED"/>
    <property type="match status" value="1"/>
</dbReference>
<protein>
    <recommendedName>
        <fullName evidence="11">Phosphoenolpyruvate carboxykinase [GTP]</fullName>
        <shortName evidence="11">PEP carboxykinase</shortName>
        <shortName evidence="11">PEPCK</shortName>
        <ecNumber evidence="11">4.1.1.32</ecNumber>
    </recommendedName>
    <alternativeName>
        <fullName evidence="11">GTP-dependent phosphoenolpyruvate carboxykinase</fullName>
        <shortName evidence="11">GTP-PEPCK</shortName>
    </alternativeName>
</protein>
<dbReference type="GO" id="GO:0071333">
    <property type="term" value="P:cellular response to glucose stimulus"/>
    <property type="evidence" value="ECO:0007669"/>
    <property type="project" value="TreeGrafter"/>
</dbReference>
<evidence type="ECO:0000256" key="7">
    <source>
        <dbReference type="ARBA" id="ARBA00022793"/>
    </source>
</evidence>
<dbReference type="SUPFAM" id="SSF53795">
    <property type="entry name" value="PEP carboxykinase-like"/>
    <property type="match status" value="1"/>
</dbReference>
<evidence type="ECO:0000259" key="13">
    <source>
        <dbReference type="Pfam" id="PF17297"/>
    </source>
</evidence>
<feature type="binding site" evidence="11">
    <location>
        <position position="298"/>
    </location>
    <ligand>
        <name>Mn(2+)</name>
        <dbReference type="ChEBI" id="CHEBI:29035"/>
    </ligand>
</feature>
<evidence type="ECO:0000313" key="15">
    <source>
        <dbReference type="Proteomes" id="UP000199165"/>
    </source>
</evidence>
<feature type="domain" description="Phosphoenolpyruvate carboxykinase C-terminal P-loop" evidence="12">
    <location>
        <begin position="247"/>
        <end position="606"/>
    </location>
</feature>
<dbReference type="RefSeq" id="WP_092980526.1">
    <property type="nucleotide sequence ID" value="NZ_FPAT01000013.1"/>
</dbReference>
<evidence type="ECO:0000256" key="1">
    <source>
        <dbReference type="ARBA" id="ARBA00004742"/>
    </source>
</evidence>
<dbReference type="InterPro" id="IPR035077">
    <property type="entry name" value="PEP_carboxykinase_GTP_C"/>
</dbReference>
<dbReference type="PANTHER" id="PTHR11561">
    <property type="entry name" value="PHOSPHOENOLPYRUVATE CARBOXYKINASE"/>
    <property type="match status" value="1"/>
</dbReference>
<comment type="function">
    <text evidence="11">Catalyzes the conversion of oxaloacetate (OAA) to phosphoenolpyruvate (PEP), the rate-limiting step in the metabolic pathway that produces glucose from lactate and other precursors derived from the citric acid cycle.</text>
</comment>
<dbReference type="GO" id="GO:0005829">
    <property type="term" value="C:cytosol"/>
    <property type="evidence" value="ECO:0007669"/>
    <property type="project" value="TreeGrafter"/>
</dbReference>
<dbReference type="Gene3D" id="3.90.228.20">
    <property type="match status" value="1"/>
</dbReference>
<feature type="binding site" evidence="11">
    <location>
        <begin position="517"/>
        <end position="520"/>
    </location>
    <ligand>
        <name>GTP</name>
        <dbReference type="ChEBI" id="CHEBI:37565"/>
    </ligand>
</feature>
<keyword evidence="7 11" id="KW-0210">Decarboxylase</keyword>
<comment type="cofactor">
    <cofactor evidence="11">
        <name>Mn(2+)</name>
        <dbReference type="ChEBI" id="CHEBI:29035"/>
    </cofactor>
    <text evidence="11">Binds 1 Mn(2+) ion per subunit.</text>
</comment>
<accession>A0A1I7BVX9</accession>
<evidence type="ECO:0000256" key="6">
    <source>
        <dbReference type="ARBA" id="ARBA00022741"/>
    </source>
</evidence>
<comment type="pathway">
    <text evidence="1 11">Carbohydrate biosynthesis; gluconeogenesis.</text>
</comment>
<dbReference type="Pfam" id="PF17297">
    <property type="entry name" value="PEPCK_N"/>
    <property type="match status" value="1"/>
</dbReference>
<keyword evidence="14" id="KW-0808">Transferase</keyword>
<keyword evidence="10 11" id="KW-0456">Lyase</keyword>
<keyword evidence="9 11" id="KW-0464">Manganese</keyword>
<dbReference type="Gene3D" id="2.170.8.10">
    <property type="entry name" value="Phosphoenolpyruvate Carboxykinase, domain 2"/>
    <property type="match status" value="1"/>
</dbReference>
<organism evidence="14 15">
    <name type="scientific">Actinopolyspora righensis</name>
    <dbReference type="NCBI Taxonomy" id="995060"/>
    <lineage>
        <taxon>Bacteria</taxon>
        <taxon>Bacillati</taxon>
        <taxon>Actinomycetota</taxon>
        <taxon>Actinomycetes</taxon>
        <taxon>Actinopolysporales</taxon>
        <taxon>Actinopolysporaceae</taxon>
        <taxon>Actinopolyspora</taxon>
        <taxon>Actinopolyspora alba group</taxon>
    </lineage>
</organism>
<dbReference type="InterPro" id="IPR008209">
    <property type="entry name" value="PEP_carboxykinase_GTP"/>
</dbReference>
<keyword evidence="5 11" id="KW-0479">Metal-binding</keyword>
<dbReference type="Proteomes" id="UP000199165">
    <property type="component" value="Unassembled WGS sequence"/>
</dbReference>
<proteinExistence type="inferred from homology"/>
<dbReference type="HAMAP" id="MF_00452">
    <property type="entry name" value="PEPCK_GTP"/>
    <property type="match status" value="1"/>
</dbReference>
<dbReference type="InterPro" id="IPR018091">
    <property type="entry name" value="PEP_carboxykin_GTP_CS"/>
</dbReference>
<dbReference type="NCBIfam" id="NF003253">
    <property type="entry name" value="PRK04210.1"/>
    <property type="match status" value="1"/>
</dbReference>
<keyword evidence="11" id="KW-0963">Cytoplasm</keyword>
<feature type="binding site" evidence="11">
    <location>
        <begin position="274"/>
        <end position="279"/>
    </location>
    <ligand>
        <name>GTP</name>
        <dbReference type="ChEBI" id="CHEBI:37565"/>
    </ligand>
</feature>
<dbReference type="GO" id="GO:0046327">
    <property type="term" value="P:glycerol biosynthetic process from pyruvate"/>
    <property type="evidence" value="ECO:0007669"/>
    <property type="project" value="TreeGrafter"/>
</dbReference>
<dbReference type="InterPro" id="IPR013035">
    <property type="entry name" value="PEP_carboxykinase_C"/>
</dbReference>
<feature type="binding site" evidence="11">
    <location>
        <begin position="222"/>
        <end position="224"/>
    </location>
    <ligand>
        <name>substrate</name>
    </ligand>
</feature>
<evidence type="ECO:0000256" key="2">
    <source>
        <dbReference type="ARBA" id="ARBA00005796"/>
    </source>
</evidence>
<feature type="binding site" evidence="11">
    <location>
        <position position="421"/>
    </location>
    <ligand>
        <name>GTP</name>
        <dbReference type="ChEBI" id="CHEBI:37565"/>
    </ligand>
</feature>
<comment type="catalytic activity">
    <reaction evidence="11">
        <text>oxaloacetate + GTP = phosphoenolpyruvate + GDP + CO2</text>
        <dbReference type="Rhea" id="RHEA:10388"/>
        <dbReference type="ChEBI" id="CHEBI:16452"/>
        <dbReference type="ChEBI" id="CHEBI:16526"/>
        <dbReference type="ChEBI" id="CHEBI:37565"/>
        <dbReference type="ChEBI" id="CHEBI:58189"/>
        <dbReference type="ChEBI" id="CHEBI:58702"/>
        <dbReference type="EC" id="4.1.1.32"/>
    </reaction>
</comment>
<dbReference type="GO" id="GO:0019543">
    <property type="term" value="P:propionate catabolic process"/>
    <property type="evidence" value="ECO:0007669"/>
    <property type="project" value="TreeGrafter"/>
</dbReference>
<feature type="active site" evidence="11">
    <location>
        <position position="275"/>
    </location>
</feature>
<feature type="binding site" evidence="11">
    <location>
        <position position="390"/>
    </location>
    <ligand>
        <name>GTP</name>
        <dbReference type="ChEBI" id="CHEBI:37565"/>
    </ligand>
</feature>
<dbReference type="EMBL" id="FPAT01000013">
    <property type="protein sequence ID" value="SFT91300.1"/>
    <property type="molecule type" value="Genomic_DNA"/>
</dbReference>
<dbReference type="PIRSF" id="PIRSF001348">
    <property type="entry name" value="PEP_carboxykinase_GTP"/>
    <property type="match status" value="1"/>
</dbReference>
<reference evidence="15" key="1">
    <citation type="submission" date="2016-10" db="EMBL/GenBank/DDBJ databases">
        <authorList>
            <person name="Varghese N."/>
            <person name="Submissions S."/>
        </authorList>
    </citation>
    <scope>NUCLEOTIDE SEQUENCE [LARGE SCALE GENOMIC DNA]</scope>
    <source>
        <strain evidence="15">DSM 45501</strain>
    </source>
</reference>
<dbReference type="CDD" id="cd00819">
    <property type="entry name" value="PEPCK_GTP"/>
    <property type="match status" value="1"/>
</dbReference>
<feature type="binding site" evidence="11">
    <location>
        <position position="251"/>
    </location>
    <ligand>
        <name>Mn(2+)</name>
        <dbReference type="ChEBI" id="CHEBI:29035"/>
    </ligand>
</feature>
<evidence type="ECO:0000256" key="4">
    <source>
        <dbReference type="ARBA" id="ARBA00022432"/>
    </source>
</evidence>
<dbReference type="SUPFAM" id="SSF68923">
    <property type="entry name" value="PEP carboxykinase N-terminal domain"/>
    <property type="match status" value="1"/>
</dbReference>
<dbReference type="GO" id="GO:0005525">
    <property type="term" value="F:GTP binding"/>
    <property type="evidence" value="ECO:0007669"/>
    <property type="project" value="UniProtKB-UniRule"/>
</dbReference>
<evidence type="ECO:0000259" key="12">
    <source>
        <dbReference type="Pfam" id="PF00821"/>
    </source>
</evidence>
<dbReference type="FunFam" id="3.40.449.10:FF:000005">
    <property type="entry name" value="Phosphoenolpyruvate carboxykinase [GTP]"/>
    <property type="match status" value="1"/>
</dbReference>
<dbReference type="InterPro" id="IPR008210">
    <property type="entry name" value="PEP_carboxykinase_N"/>
</dbReference>
<keyword evidence="8 11" id="KW-0342">GTP-binding</keyword>
<evidence type="ECO:0000256" key="5">
    <source>
        <dbReference type="ARBA" id="ARBA00022723"/>
    </source>
</evidence>
<evidence type="ECO:0000256" key="11">
    <source>
        <dbReference type="HAMAP-Rule" id="MF_00452"/>
    </source>
</evidence>
<dbReference type="GO" id="GO:0016301">
    <property type="term" value="F:kinase activity"/>
    <property type="evidence" value="ECO:0007669"/>
    <property type="project" value="UniProtKB-KW"/>
</dbReference>
<comment type="subunit">
    <text evidence="3 11">Monomer.</text>
</comment>
<evidence type="ECO:0000256" key="9">
    <source>
        <dbReference type="ARBA" id="ARBA00023211"/>
    </source>
</evidence>
<keyword evidence="14" id="KW-0418">Kinase</keyword>
<dbReference type="GO" id="GO:0006094">
    <property type="term" value="P:gluconeogenesis"/>
    <property type="evidence" value="ECO:0007669"/>
    <property type="project" value="UniProtKB-UniRule"/>
</dbReference>
<comment type="subcellular location">
    <subcellularLocation>
        <location evidence="11">Cytoplasm</location>
    </subcellularLocation>
</comment>
<feature type="domain" description="Phosphoenolpyruvate carboxykinase GTP-utilising N-terminal" evidence="13">
    <location>
        <begin position="22"/>
        <end position="243"/>
    </location>
</feature>
<dbReference type="GO" id="GO:0030145">
    <property type="term" value="F:manganese ion binding"/>
    <property type="evidence" value="ECO:0007669"/>
    <property type="project" value="UniProtKB-UniRule"/>
</dbReference>
<dbReference type="GO" id="GO:0004613">
    <property type="term" value="F:phosphoenolpyruvate carboxykinase (GTP) activity"/>
    <property type="evidence" value="ECO:0007669"/>
    <property type="project" value="UniProtKB-UniRule"/>
</dbReference>
<keyword evidence="4 11" id="KW-0312">Gluconeogenesis</keyword>
<dbReference type="GO" id="GO:0006107">
    <property type="term" value="P:oxaloacetate metabolic process"/>
    <property type="evidence" value="ECO:0007669"/>
    <property type="project" value="TreeGrafter"/>
</dbReference>